<evidence type="ECO:0000313" key="2">
    <source>
        <dbReference type="Proteomes" id="UP000507222"/>
    </source>
</evidence>
<evidence type="ECO:0000313" key="1">
    <source>
        <dbReference type="EMBL" id="CAB4280009.1"/>
    </source>
</evidence>
<protein>
    <recommendedName>
        <fullName evidence="3">Reverse transcriptase domain-containing protein</fullName>
    </recommendedName>
</protein>
<gene>
    <name evidence="1" type="ORF">CURHAP_LOCUS32718</name>
</gene>
<organism evidence="1 2">
    <name type="scientific">Prunus armeniaca</name>
    <name type="common">Apricot</name>
    <name type="synonym">Armeniaca vulgaris</name>
    <dbReference type="NCBI Taxonomy" id="36596"/>
    <lineage>
        <taxon>Eukaryota</taxon>
        <taxon>Viridiplantae</taxon>
        <taxon>Streptophyta</taxon>
        <taxon>Embryophyta</taxon>
        <taxon>Tracheophyta</taxon>
        <taxon>Spermatophyta</taxon>
        <taxon>Magnoliopsida</taxon>
        <taxon>eudicotyledons</taxon>
        <taxon>Gunneridae</taxon>
        <taxon>Pentapetalae</taxon>
        <taxon>rosids</taxon>
        <taxon>fabids</taxon>
        <taxon>Rosales</taxon>
        <taxon>Rosaceae</taxon>
        <taxon>Amygdaloideae</taxon>
        <taxon>Amygdaleae</taxon>
        <taxon>Prunus</taxon>
    </lineage>
</organism>
<proteinExistence type="predicted"/>
<name>A0A6J5UTP7_PRUAR</name>
<dbReference type="PANTHER" id="PTHR46890:SF48">
    <property type="entry name" value="RNA-DIRECTED DNA POLYMERASE"/>
    <property type="match status" value="1"/>
</dbReference>
<reference evidence="1 2" key="1">
    <citation type="submission" date="2020-05" db="EMBL/GenBank/DDBJ databases">
        <authorList>
            <person name="Campoy J."/>
            <person name="Schneeberger K."/>
            <person name="Spophaly S."/>
        </authorList>
    </citation>
    <scope>NUCLEOTIDE SEQUENCE [LARGE SCALE GENOMIC DNA]</scope>
    <source>
        <strain evidence="1">PruArmRojPasFocal</strain>
    </source>
</reference>
<dbReference type="EMBL" id="CAEKDK010000005">
    <property type="protein sequence ID" value="CAB4280009.1"/>
    <property type="molecule type" value="Genomic_DNA"/>
</dbReference>
<dbReference type="AlphaFoldDB" id="A0A6J5UTP7"/>
<sequence length="117" mass="13225">MNNSMCSLVLDEEIKEAAFQLGASKALGFDGFSGIFYNNYWEISREDLCKMAKAFFQGEFLVHCLNMIEIALIPKVPNPEAVTQFRPIALCNFTYKIISKILANRLKPMLAEIISPQ</sequence>
<evidence type="ECO:0008006" key="3">
    <source>
        <dbReference type="Google" id="ProtNLM"/>
    </source>
</evidence>
<dbReference type="InterPro" id="IPR052343">
    <property type="entry name" value="Retrotransposon-Effector_Assoc"/>
</dbReference>
<dbReference type="Proteomes" id="UP000507222">
    <property type="component" value="Unassembled WGS sequence"/>
</dbReference>
<dbReference type="PANTHER" id="PTHR46890">
    <property type="entry name" value="NON-LTR RETROLELEMENT REVERSE TRANSCRIPTASE-LIKE PROTEIN-RELATED"/>
    <property type="match status" value="1"/>
</dbReference>
<accession>A0A6J5UTP7</accession>